<feature type="transmembrane region" description="Helical" evidence="1">
    <location>
        <begin position="75"/>
        <end position="96"/>
    </location>
</feature>
<gene>
    <name evidence="2" type="ORF">ABWK59_15970</name>
</gene>
<organism evidence="2">
    <name type="scientific">Kitasatospora camelliae</name>
    <dbReference type="NCBI Taxonomy" id="3156397"/>
    <lineage>
        <taxon>Bacteria</taxon>
        <taxon>Bacillati</taxon>
        <taxon>Actinomycetota</taxon>
        <taxon>Actinomycetes</taxon>
        <taxon>Kitasatosporales</taxon>
        <taxon>Streptomycetaceae</taxon>
        <taxon>Kitasatospora</taxon>
    </lineage>
</organism>
<feature type="transmembrane region" description="Helical" evidence="1">
    <location>
        <begin position="46"/>
        <end position="69"/>
    </location>
</feature>
<accession>A0AAU8JYG4</accession>
<name>A0AAU8JYG4_9ACTN</name>
<dbReference type="NCBIfam" id="NF033634">
    <property type="entry name" value="SLATT_1"/>
    <property type="match status" value="1"/>
</dbReference>
<dbReference type="EMBL" id="CP159872">
    <property type="protein sequence ID" value="XCM80313.1"/>
    <property type="molecule type" value="Genomic_DNA"/>
</dbReference>
<reference evidence="2" key="1">
    <citation type="submission" date="2024-06" db="EMBL/GenBank/DDBJ databases">
        <title>The genome sequences of Kitasatospora sp. strain HUAS MG31.</title>
        <authorList>
            <person name="Mo P."/>
        </authorList>
    </citation>
    <scope>NUCLEOTIDE SEQUENCE</scope>
    <source>
        <strain evidence="2">HUAS MG31</strain>
    </source>
</reference>
<evidence type="ECO:0000256" key="1">
    <source>
        <dbReference type="SAM" id="Phobius"/>
    </source>
</evidence>
<evidence type="ECO:0000313" key="2">
    <source>
        <dbReference type="EMBL" id="XCM80313.1"/>
    </source>
</evidence>
<dbReference type="KEGG" id="kcm:ABWK59_15970"/>
<dbReference type="AlphaFoldDB" id="A0AAU8JYG4"/>
<dbReference type="RefSeq" id="WP_354641252.1">
    <property type="nucleotide sequence ID" value="NZ_CP159872.1"/>
</dbReference>
<sequence length="173" mass="19505">MEPGLGIDDHRETRETAERRLAFIELEVRQQLVGRRRRRDWDRRRAFGLQIAAIALSATVTVLLGLKVAEPLDRWLANTALGLGALTTVLAAWGSFYSHRTLWIQRAETVHRLGMLERRLAYHRTGLGAEPPDPAEVDAFFAEYEELVQNDHESWVRIRQIEGLGPSAGAIGA</sequence>
<protein>
    <submittedName>
        <fullName evidence="2">SLATT domain-containing protein</fullName>
    </submittedName>
</protein>
<keyword evidence="1" id="KW-0472">Membrane</keyword>
<keyword evidence="1" id="KW-0812">Transmembrane</keyword>
<proteinExistence type="predicted"/>
<keyword evidence="1" id="KW-1133">Transmembrane helix</keyword>